<comment type="caution">
    <text evidence="2">The sequence shown here is derived from an EMBL/GenBank/DDBJ whole genome shotgun (WGS) entry which is preliminary data.</text>
</comment>
<protein>
    <submittedName>
        <fullName evidence="2">CDCA2 protein</fullName>
    </submittedName>
</protein>
<evidence type="ECO:0000313" key="3">
    <source>
        <dbReference type="Proteomes" id="UP000549499"/>
    </source>
</evidence>
<dbReference type="Proteomes" id="UP000549499">
    <property type="component" value="Unassembled WGS sequence"/>
</dbReference>
<keyword evidence="3" id="KW-1185">Reference proteome</keyword>
<feature type="non-terminal residue" evidence="2">
    <location>
        <position position="1"/>
    </location>
</feature>
<proteinExistence type="predicted"/>
<accession>A0A7K5I2X5</accession>
<organism evidence="2 3">
    <name type="scientific">Crotophaga sulcirostris</name>
    <name type="common">Groove-billed ani</name>
    <dbReference type="NCBI Taxonomy" id="33598"/>
    <lineage>
        <taxon>Eukaryota</taxon>
        <taxon>Metazoa</taxon>
        <taxon>Chordata</taxon>
        <taxon>Craniata</taxon>
        <taxon>Vertebrata</taxon>
        <taxon>Euteleostomi</taxon>
        <taxon>Archelosauria</taxon>
        <taxon>Archosauria</taxon>
        <taxon>Dinosauria</taxon>
        <taxon>Saurischia</taxon>
        <taxon>Theropoda</taxon>
        <taxon>Coelurosauria</taxon>
        <taxon>Aves</taxon>
        <taxon>Neognathae</taxon>
        <taxon>Neoaves</taxon>
        <taxon>Otidimorphae</taxon>
        <taxon>Cuculiformes</taxon>
        <taxon>Crotophagidae</taxon>
        <taxon>Crotophaga</taxon>
    </lineage>
</organism>
<dbReference type="AlphaFoldDB" id="A0A7K5I2X5"/>
<dbReference type="OrthoDB" id="9947694at2759"/>
<evidence type="ECO:0000313" key="2">
    <source>
        <dbReference type="EMBL" id="NWS75961.1"/>
    </source>
</evidence>
<feature type="region of interest" description="Disordered" evidence="1">
    <location>
        <begin position="1"/>
        <end position="32"/>
    </location>
</feature>
<sequence>ALQGGVVGESPLPLYSKENLSTSRPVSSGDECCLTPSKDKVEAKLDCGISEKQRKKPVDFAAVTIAEFGITQSFTKGSIGWSPTLLKFRRRSTIGVRGSPENNALIQYVARQRSQK</sequence>
<dbReference type="EMBL" id="VYZB01000665">
    <property type="protein sequence ID" value="NWS75961.1"/>
    <property type="molecule type" value="Genomic_DNA"/>
</dbReference>
<feature type="non-terminal residue" evidence="2">
    <location>
        <position position="116"/>
    </location>
</feature>
<name>A0A7K5I2X5_CROSL</name>
<gene>
    <name evidence="2" type="primary">Cdca2</name>
    <name evidence="2" type="ORF">CROSUL_R15010</name>
</gene>
<reference evidence="2 3" key="1">
    <citation type="submission" date="2019-09" db="EMBL/GenBank/DDBJ databases">
        <title>Bird 10,000 Genomes (B10K) Project - Family phase.</title>
        <authorList>
            <person name="Zhang G."/>
        </authorList>
    </citation>
    <scope>NUCLEOTIDE SEQUENCE [LARGE SCALE GENOMIC DNA]</scope>
    <source>
        <strain evidence="2">B10K-DU-003-44</strain>
        <tissue evidence="2">Muscle</tissue>
    </source>
</reference>
<evidence type="ECO:0000256" key="1">
    <source>
        <dbReference type="SAM" id="MobiDB-lite"/>
    </source>
</evidence>